<keyword evidence="3" id="KW-0694">RNA-binding</keyword>
<dbReference type="InterPro" id="IPR001328">
    <property type="entry name" value="Pept_tRNA_hydro"/>
</dbReference>
<dbReference type="PANTHER" id="PTHR17224">
    <property type="entry name" value="PEPTIDYL-TRNA HYDROLASE"/>
    <property type="match status" value="1"/>
</dbReference>
<comment type="caution">
    <text evidence="4">The sequence shown here is derived from an EMBL/GenBank/DDBJ whole genome shotgun (WGS) entry which is preliminary data.</text>
</comment>
<sequence>MFIITGVGNPGKEYENTPHNAGYMFLDEFREYLLTQTNLEVSEWIDEKKIFLSDICKIKKAGELIGILQKPLTYMNNSGSAVQLLLRKYPQSEYILAHDDLDIPLGMSKIHLSKSPKGHRGVLSVESVVKSKEFLRIRLGIENRGERLIPGDTYVLIPYSKKELAMLSTSIKESISNLLSKYLEL</sequence>
<evidence type="ECO:0000256" key="1">
    <source>
        <dbReference type="ARBA" id="ARBA00022555"/>
    </source>
</evidence>
<dbReference type="AlphaFoldDB" id="A0A0G0DTA8"/>
<organism evidence="4 5">
    <name type="scientific">candidate division WS6 bacterium GW2011_GWE1_34_7</name>
    <dbReference type="NCBI Taxonomy" id="1619093"/>
    <lineage>
        <taxon>Bacteria</taxon>
        <taxon>Candidatus Dojkabacteria</taxon>
    </lineage>
</organism>
<dbReference type="Proteomes" id="UP000033866">
    <property type="component" value="Unassembled WGS sequence"/>
</dbReference>
<gene>
    <name evidence="4" type="ORF">UR61_C0002G0002</name>
</gene>
<proteinExistence type="predicted"/>
<evidence type="ECO:0000256" key="3">
    <source>
        <dbReference type="ARBA" id="ARBA00022884"/>
    </source>
</evidence>
<dbReference type="EMBL" id="LBPV01000002">
    <property type="protein sequence ID" value="KKP66220.1"/>
    <property type="molecule type" value="Genomic_DNA"/>
</dbReference>
<dbReference type="InterPro" id="IPR036416">
    <property type="entry name" value="Pept_tRNA_hydro_sf"/>
</dbReference>
<keyword evidence="2 4" id="KW-0378">Hydrolase</keyword>
<evidence type="ECO:0000313" key="4">
    <source>
        <dbReference type="EMBL" id="KKP66220.1"/>
    </source>
</evidence>
<protein>
    <submittedName>
        <fullName evidence="4">Peptidyl-tRNA hydrolase</fullName>
    </submittedName>
</protein>
<dbReference type="GO" id="GO:0004045">
    <property type="term" value="F:peptidyl-tRNA hydrolase activity"/>
    <property type="evidence" value="ECO:0007669"/>
    <property type="project" value="InterPro"/>
</dbReference>
<name>A0A0G0DTA8_9BACT</name>
<dbReference type="PATRIC" id="fig|1619093.3.peg.17"/>
<evidence type="ECO:0000256" key="2">
    <source>
        <dbReference type="ARBA" id="ARBA00022801"/>
    </source>
</evidence>
<evidence type="ECO:0000313" key="5">
    <source>
        <dbReference type="Proteomes" id="UP000033866"/>
    </source>
</evidence>
<dbReference type="Pfam" id="PF01195">
    <property type="entry name" value="Pept_tRNA_hydro"/>
    <property type="match status" value="1"/>
</dbReference>
<dbReference type="PANTHER" id="PTHR17224:SF1">
    <property type="entry name" value="PEPTIDYL-TRNA HYDROLASE"/>
    <property type="match status" value="1"/>
</dbReference>
<keyword evidence="1" id="KW-0820">tRNA-binding</keyword>
<dbReference type="GO" id="GO:0000049">
    <property type="term" value="F:tRNA binding"/>
    <property type="evidence" value="ECO:0007669"/>
    <property type="project" value="UniProtKB-KW"/>
</dbReference>
<dbReference type="SUPFAM" id="SSF53178">
    <property type="entry name" value="Peptidyl-tRNA hydrolase-like"/>
    <property type="match status" value="1"/>
</dbReference>
<reference evidence="4 5" key="1">
    <citation type="journal article" date="2015" name="Nature">
        <title>rRNA introns, odd ribosomes, and small enigmatic genomes across a large radiation of phyla.</title>
        <authorList>
            <person name="Brown C.T."/>
            <person name="Hug L.A."/>
            <person name="Thomas B.C."/>
            <person name="Sharon I."/>
            <person name="Castelle C.J."/>
            <person name="Singh A."/>
            <person name="Wilkins M.J."/>
            <person name="Williams K.H."/>
            <person name="Banfield J.F."/>
        </authorList>
    </citation>
    <scope>NUCLEOTIDE SEQUENCE [LARGE SCALE GENOMIC DNA]</scope>
</reference>
<accession>A0A0G0DTA8</accession>
<dbReference type="Gene3D" id="3.40.50.1470">
    <property type="entry name" value="Peptidyl-tRNA hydrolase"/>
    <property type="match status" value="1"/>
</dbReference>
<dbReference type="NCBIfam" id="TIGR00447">
    <property type="entry name" value="pth"/>
    <property type="match status" value="1"/>
</dbReference>